<dbReference type="PANTHER" id="PTHR15141:SF76">
    <property type="entry name" value="TRANSCRIPTION ELONGATION FACTOR B POLYPEPTIDE 3"/>
    <property type="match status" value="1"/>
</dbReference>
<reference evidence="2" key="1">
    <citation type="submission" date="2021-05" db="EMBL/GenBank/DDBJ databases">
        <authorList>
            <person name="Alioto T."/>
            <person name="Alioto T."/>
            <person name="Gomez Garrido J."/>
        </authorList>
    </citation>
    <scope>NUCLEOTIDE SEQUENCE</scope>
</reference>
<keyword evidence="2" id="KW-0648">Protein biosynthesis</keyword>
<evidence type="ECO:0000313" key="2">
    <source>
        <dbReference type="EMBL" id="CAG6641492.1"/>
    </source>
</evidence>
<dbReference type="EMBL" id="HBUF01117704">
    <property type="protein sequence ID" value="CAG6641492.1"/>
    <property type="molecule type" value="Transcribed_RNA"/>
</dbReference>
<accession>A0A8D8VZI1</accession>
<evidence type="ECO:0000256" key="1">
    <source>
        <dbReference type="SAM" id="MobiDB-lite"/>
    </source>
</evidence>
<organism evidence="2">
    <name type="scientific">Cacopsylla melanoneura</name>
    <dbReference type="NCBI Taxonomy" id="428564"/>
    <lineage>
        <taxon>Eukaryota</taxon>
        <taxon>Metazoa</taxon>
        <taxon>Ecdysozoa</taxon>
        <taxon>Arthropoda</taxon>
        <taxon>Hexapoda</taxon>
        <taxon>Insecta</taxon>
        <taxon>Pterygota</taxon>
        <taxon>Neoptera</taxon>
        <taxon>Paraneoptera</taxon>
        <taxon>Hemiptera</taxon>
        <taxon>Sternorrhyncha</taxon>
        <taxon>Psylloidea</taxon>
        <taxon>Psyllidae</taxon>
        <taxon>Psyllinae</taxon>
        <taxon>Cacopsylla</taxon>
    </lineage>
</organism>
<sequence>MTSKNQRTKVFSGSRFVLTKLPTLFDSCIRILQENIDSLEYTGGVPYDILRPVLERATAEQLYQLEHYNPYLMEDTGKHWEFHANRDFRGKKLQEYETWRELYIRCMAEREKKLKEVRQLVNLSKKQSVPLRTTKLAYVDSSFVKPPRQVARQQARHGTGSGSSSSGNIVSSVNKAEVIAKASVGGYSSGAGAAVPVAPVRPGQAGVSAGPSNALFKKKKAPLMMKALQSFKGFRKR</sequence>
<dbReference type="Gene3D" id="6.10.250.3180">
    <property type="match status" value="1"/>
</dbReference>
<dbReference type="InterPro" id="IPR010684">
    <property type="entry name" value="RNA_pol_II_trans_fac_SIII_A"/>
</dbReference>
<name>A0A8D8VZI1_9HEMI</name>
<protein>
    <submittedName>
        <fullName evidence="2">Transcription elongation factor B polypeptide 3</fullName>
    </submittedName>
</protein>
<dbReference type="InterPro" id="IPR051870">
    <property type="entry name" value="Elongin-A_domain"/>
</dbReference>
<dbReference type="Pfam" id="PF06881">
    <property type="entry name" value="Elongin_A"/>
    <property type="match status" value="1"/>
</dbReference>
<dbReference type="AlphaFoldDB" id="A0A8D8VZI1"/>
<proteinExistence type="predicted"/>
<dbReference type="PANTHER" id="PTHR15141">
    <property type="entry name" value="TRANSCRIPTION ELONGATION FACTOR B POLYPEPTIDE 3"/>
    <property type="match status" value="1"/>
</dbReference>
<feature type="region of interest" description="Disordered" evidence="1">
    <location>
        <begin position="148"/>
        <end position="169"/>
    </location>
</feature>
<dbReference type="GO" id="GO:0070449">
    <property type="term" value="C:elongin complex"/>
    <property type="evidence" value="ECO:0007669"/>
    <property type="project" value="InterPro"/>
</dbReference>
<dbReference type="GO" id="GO:0006368">
    <property type="term" value="P:transcription elongation by RNA polymerase II"/>
    <property type="evidence" value="ECO:0007669"/>
    <property type="project" value="InterPro"/>
</dbReference>
<dbReference type="EMBL" id="HBUF01117705">
    <property type="protein sequence ID" value="CAG6641494.1"/>
    <property type="molecule type" value="Transcribed_RNA"/>
</dbReference>
<keyword evidence="2" id="KW-0251">Elongation factor</keyword>
<dbReference type="GO" id="GO:0003746">
    <property type="term" value="F:translation elongation factor activity"/>
    <property type="evidence" value="ECO:0007669"/>
    <property type="project" value="UniProtKB-KW"/>
</dbReference>